<dbReference type="HOGENOM" id="CLU_3330819_0_0_10"/>
<gene>
    <name evidence="1" type="ordered locus">DDD_0407</name>
</gene>
<proteinExistence type="predicted"/>
<evidence type="ECO:0000313" key="1">
    <source>
        <dbReference type="EMBL" id="AGC75534.1"/>
    </source>
</evidence>
<accession>L7W5Z6</accession>
<name>L7W5Z6_NONDD</name>
<dbReference type="AlphaFoldDB" id="L7W5Z6"/>
<dbReference type="EMBL" id="CP001397">
    <property type="protein sequence ID" value="AGC75534.1"/>
    <property type="molecule type" value="Genomic_DNA"/>
</dbReference>
<dbReference type="KEGG" id="ndo:DDD_0407"/>
<dbReference type="Proteomes" id="UP000011173">
    <property type="component" value="Chromosome"/>
</dbReference>
<protein>
    <submittedName>
        <fullName evidence="1">Uncharacterized protein</fullName>
    </submittedName>
</protein>
<sequence>MPCFLEIENRFKVIIIPLSRKLTSQKSIAEVKKYRSYA</sequence>
<evidence type="ECO:0000313" key="2">
    <source>
        <dbReference type="Proteomes" id="UP000011173"/>
    </source>
</evidence>
<reference evidence="1 2" key="1">
    <citation type="journal article" date="2013" name="Genome Biol. Evol.">
        <title>Genomic makeup of the marine flavobacterium Nonlabens (Donghaeana) dokdonensis DSW-6 and identification of a novel class of rhodopsins.</title>
        <authorList>
            <person name="Kwon S.K."/>
            <person name="Kim B.K."/>
            <person name="Song J.Y."/>
            <person name="Kwak M.J."/>
            <person name="Lee C.H."/>
            <person name="Yoon J.H."/>
            <person name="Oh T.K."/>
            <person name="Kim J.F."/>
        </authorList>
    </citation>
    <scope>NUCLEOTIDE SEQUENCE [LARGE SCALE GENOMIC DNA]</scope>
    <source>
        <strain evidence="2">DSM 17205 / KCTC 12402 / DSW-6</strain>
    </source>
</reference>
<dbReference type="PATRIC" id="fig|592029.3.peg.404"/>
<organism evidence="1 2">
    <name type="scientific">Nonlabens dokdonensis (strain DSM 17205 / KCTC 12402 / DSW-6)</name>
    <name type="common">Donghaeana dokdonensis</name>
    <dbReference type="NCBI Taxonomy" id="592029"/>
    <lineage>
        <taxon>Bacteria</taxon>
        <taxon>Pseudomonadati</taxon>
        <taxon>Bacteroidota</taxon>
        <taxon>Flavobacteriia</taxon>
        <taxon>Flavobacteriales</taxon>
        <taxon>Flavobacteriaceae</taxon>
        <taxon>Nonlabens</taxon>
    </lineage>
</organism>